<dbReference type="STRING" id="1335309.GA0116948_101384"/>
<dbReference type="Proteomes" id="UP000242818">
    <property type="component" value="Unassembled WGS sequence"/>
</dbReference>
<evidence type="ECO:0000256" key="2">
    <source>
        <dbReference type="ARBA" id="ARBA00023002"/>
    </source>
</evidence>
<keyword evidence="2" id="KW-0560">Oxidoreductase</keyword>
<dbReference type="PRINTS" id="PR00080">
    <property type="entry name" value="SDRFAMILY"/>
</dbReference>
<dbReference type="Pfam" id="PF13561">
    <property type="entry name" value="adh_short_C2"/>
    <property type="match status" value="1"/>
</dbReference>
<dbReference type="NCBIfam" id="NF004818">
    <property type="entry name" value="PRK06172.1"/>
    <property type="match status" value="1"/>
</dbReference>
<dbReference type="EMBL" id="FMAR01000001">
    <property type="protein sequence ID" value="SCB81382.1"/>
    <property type="molecule type" value="Genomic_DNA"/>
</dbReference>
<name>A0A1C3ZGJ7_9BACT</name>
<dbReference type="Gene3D" id="3.40.50.720">
    <property type="entry name" value="NAD(P)-binding Rossmann-like Domain"/>
    <property type="match status" value="1"/>
</dbReference>
<proteinExistence type="inferred from homology"/>
<evidence type="ECO:0000313" key="5">
    <source>
        <dbReference type="Proteomes" id="UP000242818"/>
    </source>
</evidence>
<dbReference type="InterPro" id="IPR002347">
    <property type="entry name" value="SDR_fam"/>
</dbReference>
<dbReference type="PRINTS" id="PR00081">
    <property type="entry name" value="GDHRDH"/>
</dbReference>
<reference evidence="4 5" key="1">
    <citation type="submission" date="2016-08" db="EMBL/GenBank/DDBJ databases">
        <authorList>
            <person name="Seilhamer J.J."/>
        </authorList>
    </citation>
    <scope>NUCLEOTIDE SEQUENCE [LARGE SCALE GENOMIC DNA]</scope>
    <source>
        <strain evidence="4 5">A37T2</strain>
    </source>
</reference>
<dbReference type="PANTHER" id="PTHR24321">
    <property type="entry name" value="DEHYDROGENASES, SHORT CHAIN"/>
    <property type="match status" value="1"/>
</dbReference>
<sequence>MKQFENKVALVTGGSTGIGRATAIEFAKQGAKVVVADIVDSSETIAAIKAAGGEAIYVKTDVSKSADVKALVEKTVATYGSLDYAFNNAGVEMGGKLTADVDEAEFDKVISINLKGVWLGLKYQIPQMLKQGKGVIVNTSSTAGITGVPSLSAYTASKHGIIGLTQVAAIDYGKSGIRINAVIPGPIKTPMLEGTMGNSKSAKDKIESALVMGRLGEPQELANAVIFLCSDGASYVNGTALAVDGGWLAK</sequence>
<dbReference type="OrthoDB" id="597477at2"/>
<accession>A0A1C3ZGJ7</accession>
<dbReference type="NCBIfam" id="NF005559">
    <property type="entry name" value="PRK07231.1"/>
    <property type="match status" value="1"/>
</dbReference>
<dbReference type="PANTHER" id="PTHR24321:SF11">
    <property type="entry name" value="BLR0893 PROTEIN"/>
    <property type="match status" value="1"/>
</dbReference>
<comment type="similarity">
    <text evidence="1">Belongs to the short-chain dehydrogenases/reductases (SDR) family.</text>
</comment>
<evidence type="ECO:0000256" key="1">
    <source>
        <dbReference type="ARBA" id="ARBA00006484"/>
    </source>
</evidence>
<dbReference type="RefSeq" id="WP_089708437.1">
    <property type="nucleotide sequence ID" value="NZ_FMAR01000001.1"/>
</dbReference>
<dbReference type="InterPro" id="IPR020904">
    <property type="entry name" value="Sc_DH/Rdtase_CS"/>
</dbReference>
<evidence type="ECO:0000259" key="3">
    <source>
        <dbReference type="SMART" id="SM00822"/>
    </source>
</evidence>
<dbReference type="CDD" id="cd05233">
    <property type="entry name" value="SDR_c"/>
    <property type="match status" value="1"/>
</dbReference>
<dbReference type="InterPro" id="IPR036291">
    <property type="entry name" value="NAD(P)-bd_dom_sf"/>
</dbReference>
<dbReference type="AlphaFoldDB" id="A0A1C3ZGJ7"/>
<dbReference type="PROSITE" id="PS00061">
    <property type="entry name" value="ADH_SHORT"/>
    <property type="match status" value="1"/>
</dbReference>
<dbReference type="GO" id="GO:0016491">
    <property type="term" value="F:oxidoreductase activity"/>
    <property type="evidence" value="ECO:0007669"/>
    <property type="project" value="UniProtKB-KW"/>
</dbReference>
<protein>
    <submittedName>
        <fullName evidence="4">NAD(P)-dependent dehydrogenase, short-chain alcohol dehydrogenase family</fullName>
    </submittedName>
</protein>
<dbReference type="FunFam" id="3.40.50.720:FF:000084">
    <property type="entry name" value="Short-chain dehydrogenase reductase"/>
    <property type="match status" value="1"/>
</dbReference>
<evidence type="ECO:0000313" key="4">
    <source>
        <dbReference type="EMBL" id="SCB81382.1"/>
    </source>
</evidence>
<feature type="domain" description="Ketoreductase" evidence="3">
    <location>
        <begin position="7"/>
        <end position="190"/>
    </location>
</feature>
<dbReference type="SUPFAM" id="SSF51735">
    <property type="entry name" value="NAD(P)-binding Rossmann-fold domains"/>
    <property type="match status" value="1"/>
</dbReference>
<keyword evidence="5" id="KW-1185">Reference proteome</keyword>
<organism evidence="4 5">
    <name type="scientific">Chitinophaga costaii</name>
    <dbReference type="NCBI Taxonomy" id="1335309"/>
    <lineage>
        <taxon>Bacteria</taxon>
        <taxon>Pseudomonadati</taxon>
        <taxon>Bacteroidota</taxon>
        <taxon>Chitinophagia</taxon>
        <taxon>Chitinophagales</taxon>
        <taxon>Chitinophagaceae</taxon>
        <taxon>Chitinophaga</taxon>
    </lineage>
</organism>
<dbReference type="SMART" id="SM00822">
    <property type="entry name" value="PKS_KR"/>
    <property type="match status" value="1"/>
</dbReference>
<gene>
    <name evidence="4" type="ORF">GA0116948_101384</name>
</gene>
<dbReference type="InterPro" id="IPR057326">
    <property type="entry name" value="KR_dom"/>
</dbReference>